<feature type="region of interest" description="Disordered" evidence="1">
    <location>
        <begin position="113"/>
        <end position="133"/>
    </location>
</feature>
<dbReference type="EMBL" id="PUIA01000069">
    <property type="protein sequence ID" value="PQO26008.1"/>
    <property type="molecule type" value="Genomic_DNA"/>
</dbReference>
<protein>
    <recommendedName>
        <fullName evidence="4">Carboxypeptidase regulatory-like domain-containing protein</fullName>
    </recommendedName>
</protein>
<name>A0A2S8F1G1_9BACT</name>
<gene>
    <name evidence="2" type="ORF">C5Y96_21390</name>
</gene>
<evidence type="ECO:0000256" key="1">
    <source>
        <dbReference type="SAM" id="MobiDB-lite"/>
    </source>
</evidence>
<dbReference type="PROSITE" id="PS51257">
    <property type="entry name" value="PROKAR_LIPOPROTEIN"/>
    <property type="match status" value="1"/>
</dbReference>
<proteinExistence type="predicted"/>
<dbReference type="RefSeq" id="WP_105357623.1">
    <property type="nucleotide sequence ID" value="NZ_PUIA01000069.1"/>
</dbReference>
<dbReference type="OrthoDB" id="287951at2"/>
<reference evidence="2 3" key="1">
    <citation type="submission" date="2018-02" db="EMBL/GenBank/DDBJ databases">
        <title>Comparative genomes isolates from brazilian mangrove.</title>
        <authorList>
            <person name="Araujo J.E."/>
            <person name="Taketani R.G."/>
            <person name="Silva M.C.P."/>
            <person name="Loureco M.V."/>
            <person name="Andreote F.D."/>
        </authorList>
    </citation>
    <scope>NUCLEOTIDE SEQUENCE [LARGE SCALE GENOMIC DNA]</scope>
    <source>
        <strain evidence="2 3">HEX-2 MGV</strain>
    </source>
</reference>
<organism evidence="2 3">
    <name type="scientific">Blastopirellula marina</name>
    <dbReference type="NCBI Taxonomy" id="124"/>
    <lineage>
        <taxon>Bacteria</taxon>
        <taxon>Pseudomonadati</taxon>
        <taxon>Planctomycetota</taxon>
        <taxon>Planctomycetia</taxon>
        <taxon>Pirellulales</taxon>
        <taxon>Pirellulaceae</taxon>
        <taxon>Blastopirellula</taxon>
    </lineage>
</organism>
<evidence type="ECO:0000313" key="3">
    <source>
        <dbReference type="Proteomes" id="UP000240009"/>
    </source>
</evidence>
<accession>A0A2S8F1G1</accession>
<evidence type="ECO:0008006" key="4">
    <source>
        <dbReference type="Google" id="ProtNLM"/>
    </source>
</evidence>
<dbReference type="AlphaFoldDB" id="A0A2S8F1G1"/>
<evidence type="ECO:0000313" key="2">
    <source>
        <dbReference type="EMBL" id="PQO26008.1"/>
    </source>
</evidence>
<dbReference type="Proteomes" id="UP000240009">
    <property type="component" value="Unassembled WGS sequence"/>
</dbReference>
<comment type="caution">
    <text evidence="2">The sequence shown here is derived from an EMBL/GenBank/DDBJ whole genome shotgun (WGS) entry which is preliminary data.</text>
</comment>
<sequence>MAGCLRLVLVMLCLSVLGCQQGTSDDRFAGTSEITGTVTLNGTPLESGQIQFTSPEDISNGSEAFAEISAGTYTARVTPGKKKVLIRSPKPVGKPDETGLVATQETIPAEYNQRTTLTADIPQGEGKIDFDLK</sequence>
<feature type="region of interest" description="Disordered" evidence="1">
    <location>
        <begin position="86"/>
        <end position="105"/>
    </location>
</feature>